<evidence type="ECO:0000313" key="5">
    <source>
        <dbReference type="Proteomes" id="UP000199470"/>
    </source>
</evidence>
<dbReference type="InterPro" id="IPR050248">
    <property type="entry name" value="Polysacc_deacetylase_ArnD"/>
</dbReference>
<evidence type="ECO:0000259" key="3">
    <source>
        <dbReference type="PROSITE" id="PS51677"/>
    </source>
</evidence>
<evidence type="ECO:0000256" key="1">
    <source>
        <dbReference type="ARBA" id="ARBA00022723"/>
    </source>
</evidence>
<keyword evidence="5" id="KW-1185">Reference proteome</keyword>
<dbReference type="PROSITE" id="PS51677">
    <property type="entry name" value="NODB"/>
    <property type="match status" value="1"/>
</dbReference>
<dbReference type="GO" id="GO:0016810">
    <property type="term" value="F:hydrolase activity, acting on carbon-nitrogen (but not peptide) bonds"/>
    <property type="evidence" value="ECO:0007669"/>
    <property type="project" value="InterPro"/>
</dbReference>
<dbReference type="InterPro" id="IPR002509">
    <property type="entry name" value="NODB_dom"/>
</dbReference>
<name>A0A1I4TA64_9BURK</name>
<dbReference type="PANTHER" id="PTHR10587:SF133">
    <property type="entry name" value="CHITIN DEACETYLASE 1-RELATED"/>
    <property type="match status" value="1"/>
</dbReference>
<sequence length="319" mass="35063">MMKSHAQQTLRRLRAAALGIGLTIGLAAAPLALAQSLAFTFDDGPNLADTPRLTPQQRNDAMLAALAKHKVQAALFVTAGFGADKPAGYALAKAWGQAGHAIGNHTMSHPDLHNAKLSLAQYQQEILDCDAIIKTLPGYQKWYRYTFLREGNTPEKRDGMRAFLQQQGYRNAYVSLDTSDWRLDEKLQEVLTKNPQADLAPIKQAYLAHVRQRALAYRALSQQLQGRDIAQVMLMHHNLINALWLDDVIAQFKQMGWTITTPAAAFADPVYQLVPERTAPGQSLLLSMGRTLGLGKFPGGERLVDDGDAEIEALKAQGL</sequence>
<dbReference type="InterPro" id="IPR011330">
    <property type="entry name" value="Glyco_hydro/deAcase_b/a-brl"/>
</dbReference>
<dbReference type="GO" id="GO:0005975">
    <property type="term" value="P:carbohydrate metabolic process"/>
    <property type="evidence" value="ECO:0007669"/>
    <property type="project" value="InterPro"/>
</dbReference>
<dbReference type="SUPFAM" id="SSF88713">
    <property type="entry name" value="Glycoside hydrolase/deacetylase"/>
    <property type="match status" value="1"/>
</dbReference>
<dbReference type="Pfam" id="PF01522">
    <property type="entry name" value="Polysacc_deac_1"/>
    <property type="match status" value="1"/>
</dbReference>
<reference evidence="4 5" key="1">
    <citation type="submission" date="2016-10" db="EMBL/GenBank/DDBJ databases">
        <authorList>
            <person name="de Groot N.N."/>
        </authorList>
    </citation>
    <scope>NUCLEOTIDE SEQUENCE [LARGE SCALE GENOMIC DNA]</scope>
    <source>
        <strain evidence="4 5">ATCC 43154</strain>
    </source>
</reference>
<protein>
    <submittedName>
        <fullName evidence="4">Peptidoglycan/xylan/chitin deacetylase, PgdA/CDA1 family</fullName>
    </submittedName>
</protein>
<evidence type="ECO:0000313" key="4">
    <source>
        <dbReference type="EMBL" id="SFM73447.1"/>
    </source>
</evidence>
<dbReference type="Proteomes" id="UP000199470">
    <property type="component" value="Unassembled WGS sequence"/>
</dbReference>
<dbReference type="RefSeq" id="WP_245774448.1">
    <property type="nucleotide sequence ID" value="NZ_FOTW01000030.1"/>
</dbReference>
<keyword evidence="1" id="KW-0479">Metal-binding</keyword>
<dbReference type="AlphaFoldDB" id="A0A1I4TA64"/>
<accession>A0A1I4TA64</accession>
<dbReference type="EMBL" id="FOTW01000030">
    <property type="protein sequence ID" value="SFM73447.1"/>
    <property type="molecule type" value="Genomic_DNA"/>
</dbReference>
<feature type="domain" description="NodB homology" evidence="3">
    <location>
        <begin position="35"/>
        <end position="232"/>
    </location>
</feature>
<gene>
    <name evidence="4" type="ORF">SAMN02982985_05117</name>
</gene>
<dbReference type="CDD" id="cd10960">
    <property type="entry name" value="CE4_NodB_like_1"/>
    <property type="match status" value="1"/>
</dbReference>
<keyword evidence="2" id="KW-0378">Hydrolase</keyword>
<dbReference type="GO" id="GO:0016020">
    <property type="term" value="C:membrane"/>
    <property type="evidence" value="ECO:0007669"/>
    <property type="project" value="TreeGrafter"/>
</dbReference>
<organism evidence="4 5">
    <name type="scientific">Rugamonas rubra</name>
    <dbReference type="NCBI Taxonomy" id="758825"/>
    <lineage>
        <taxon>Bacteria</taxon>
        <taxon>Pseudomonadati</taxon>
        <taxon>Pseudomonadota</taxon>
        <taxon>Betaproteobacteria</taxon>
        <taxon>Burkholderiales</taxon>
        <taxon>Oxalobacteraceae</taxon>
        <taxon>Telluria group</taxon>
        <taxon>Rugamonas</taxon>
    </lineage>
</organism>
<proteinExistence type="predicted"/>
<evidence type="ECO:0000256" key="2">
    <source>
        <dbReference type="ARBA" id="ARBA00022801"/>
    </source>
</evidence>
<dbReference type="GO" id="GO:0046872">
    <property type="term" value="F:metal ion binding"/>
    <property type="evidence" value="ECO:0007669"/>
    <property type="project" value="UniProtKB-KW"/>
</dbReference>
<dbReference type="PANTHER" id="PTHR10587">
    <property type="entry name" value="GLYCOSYL TRANSFERASE-RELATED"/>
    <property type="match status" value="1"/>
</dbReference>
<dbReference type="STRING" id="758825.SAMN02982985_05117"/>
<dbReference type="Gene3D" id="3.20.20.370">
    <property type="entry name" value="Glycoside hydrolase/deacetylase"/>
    <property type="match status" value="1"/>
</dbReference>